<dbReference type="Proteomes" id="UP000036196">
    <property type="component" value="Unassembled WGS sequence"/>
</dbReference>
<dbReference type="STRING" id="61647.LG71_15760"/>
<dbReference type="EMBL" id="LDZF01000001">
    <property type="protein sequence ID" value="KMK16378.1"/>
    <property type="molecule type" value="Genomic_DNA"/>
</dbReference>
<dbReference type="KEGG" id="pge:LG71_15760"/>
<gene>
    <name evidence="1" type="ORF">ABW06_00045</name>
</gene>
<dbReference type="AlphaFoldDB" id="A0A089PSI8"/>
<organism evidence="1 2">
    <name type="scientific">Pluralibacter gergoviae</name>
    <name type="common">Enterobacter gergoviae</name>
    <dbReference type="NCBI Taxonomy" id="61647"/>
    <lineage>
        <taxon>Bacteria</taxon>
        <taxon>Pseudomonadati</taxon>
        <taxon>Pseudomonadota</taxon>
        <taxon>Gammaproteobacteria</taxon>
        <taxon>Enterobacterales</taxon>
        <taxon>Enterobacteriaceae</taxon>
        <taxon>Pluralibacter</taxon>
    </lineage>
</organism>
<keyword evidence="2" id="KW-1185">Reference proteome</keyword>
<reference evidence="1 2" key="1">
    <citation type="submission" date="2015-05" db="EMBL/GenBank/DDBJ databases">
        <title>Genome sequences of Pluralibacter gergoviae.</title>
        <authorList>
            <person name="Greninger A.L."/>
            <person name="Miller S."/>
        </authorList>
    </citation>
    <scope>NUCLEOTIDE SEQUENCE [LARGE SCALE GENOMIC DNA]</scope>
    <source>
        <strain evidence="1 2">JS81F13</strain>
    </source>
</reference>
<protein>
    <submittedName>
        <fullName evidence="1">Uncharacterized protein</fullName>
    </submittedName>
</protein>
<comment type="caution">
    <text evidence="1">The sequence shown here is derived from an EMBL/GenBank/DDBJ whole genome shotgun (WGS) entry which is preliminary data.</text>
</comment>
<accession>A0A089PSI8</accession>
<evidence type="ECO:0000313" key="2">
    <source>
        <dbReference type="Proteomes" id="UP000036196"/>
    </source>
</evidence>
<sequence>MPNGFWHLADVVQTSAGNQLSAAMIGGAIHTDDFPRIAEGIIKVIEQFFKAFEGAYFSEF</sequence>
<evidence type="ECO:0000313" key="1">
    <source>
        <dbReference type="EMBL" id="KMK16378.1"/>
    </source>
</evidence>
<proteinExistence type="predicted"/>
<name>A0A089PSI8_PLUGE</name>